<sequence>SGTRKEELLLSPEILRKIWILRRMVSSLGEEEGLNTIMEKLRTTSDNEEFLDLIDMHKNRY</sequence>
<accession>A0A7C5DVE7</accession>
<name>A0A7C5DVE7_9BACT</name>
<dbReference type="Gene3D" id="3.40.50.300">
    <property type="entry name" value="P-loop containing nucleotide triphosphate hydrolases"/>
    <property type="match status" value="1"/>
</dbReference>
<dbReference type="PANTHER" id="PTHR46425:SF1">
    <property type="entry name" value="TRANSCRIPTION TERMINATION FACTOR RHO"/>
    <property type="match status" value="1"/>
</dbReference>
<comment type="caution">
    <text evidence="1">The sequence shown here is derived from an EMBL/GenBank/DDBJ whole genome shotgun (WGS) entry which is preliminary data.</text>
</comment>
<reference evidence="1" key="1">
    <citation type="journal article" date="2020" name="mSystems">
        <title>Genome- and Community-Level Interaction Insights into Carbon Utilization and Element Cycling Functions of Hydrothermarchaeota in Hydrothermal Sediment.</title>
        <authorList>
            <person name="Zhou Z."/>
            <person name="Liu Y."/>
            <person name="Xu W."/>
            <person name="Pan J."/>
            <person name="Luo Z.H."/>
            <person name="Li M."/>
        </authorList>
    </citation>
    <scope>NUCLEOTIDE SEQUENCE [LARGE SCALE GENOMIC DNA]</scope>
    <source>
        <strain evidence="1">HyVt-80</strain>
    </source>
</reference>
<dbReference type="GO" id="GO:0003723">
    <property type="term" value="F:RNA binding"/>
    <property type="evidence" value="ECO:0007669"/>
    <property type="project" value="InterPro"/>
</dbReference>
<dbReference type="GO" id="GO:0008186">
    <property type="term" value="F:ATP-dependent activity, acting on RNA"/>
    <property type="evidence" value="ECO:0007669"/>
    <property type="project" value="InterPro"/>
</dbReference>
<gene>
    <name evidence="1" type="ORF">ENL26_03750</name>
</gene>
<dbReference type="Proteomes" id="UP000886129">
    <property type="component" value="Unassembled WGS sequence"/>
</dbReference>
<organism evidence="1">
    <name type="scientific">Kosmotoga arenicorallina</name>
    <dbReference type="NCBI Taxonomy" id="688066"/>
    <lineage>
        <taxon>Bacteria</taxon>
        <taxon>Thermotogati</taxon>
        <taxon>Thermotogota</taxon>
        <taxon>Thermotogae</taxon>
        <taxon>Kosmotogales</taxon>
        <taxon>Kosmotogaceae</taxon>
        <taxon>Kosmotoga</taxon>
    </lineage>
</organism>
<dbReference type="PANTHER" id="PTHR46425">
    <property type="entry name" value="TRANSCRIPTION TERMINATION FACTOR RHO"/>
    <property type="match status" value="1"/>
</dbReference>
<evidence type="ECO:0000313" key="1">
    <source>
        <dbReference type="EMBL" id="HHF08860.1"/>
    </source>
</evidence>
<dbReference type="InterPro" id="IPR027417">
    <property type="entry name" value="P-loop_NTPase"/>
</dbReference>
<feature type="non-terminal residue" evidence="1">
    <location>
        <position position="1"/>
    </location>
</feature>
<dbReference type="AlphaFoldDB" id="A0A7C5DVE7"/>
<dbReference type="GO" id="GO:0006353">
    <property type="term" value="P:DNA-templated transcription termination"/>
    <property type="evidence" value="ECO:0007669"/>
    <property type="project" value="InterPro"/>
</dbReference>
<proteinExistence type="predicted"/>
<dbReference type="GO" id="GO:0005524">
    <property type="term" value="F:ATP binding"/>
    <property type="evidence" value="ECO:0007669"/>
    <property type="project" value="InterPro"/>
</dbReference>
<dbReference type="EMBL" id="DRTH01000223">
    <property type="protein sequence ID" value="HHF08860.1"/>
    <property type="molecule type" value="Genomic_DNA"/>
</dbReference>
<protein>
    <submittedName>
        <fullName evidence="1">Transcription termination factor Rho</fullName>
    </submittedName>
</protein>
<dbReference type="InterPro" id="IPR004665">
    <property type="entry name" value="Term_rho"/>
</dbReference>